<dbReference type="GO" id="GO:0016020">
    <property type="term" value="C:membrane"/>
    <property type="evidence" value="ECO:0007669"/>
    <property type="project" value="UniProtKB-SubCell"/>
</dbReference>
<comment type="caution">
    <text evidence="5">The sequence shown here is derived from an EMBL/GenBank/DDBJ whole genome shotgun (WGS) entry which is preliminary data.</text>
</comment>
<feature type="region of interest" description="Disordered" evidence="3">
    <location>
        <begin position="86"/>
        <end position="114"/>
    </location>
</feature>
<evidence type="ECO:0000256" key="1">
    <source>
        <dbReference type="ARBA" id="ARBA00004141"/>
    </source>
</evidence>
<reference evidence="6" key="1">
    <citation type="submission" date="2024-07" db="EMBL/GenBank/DDBJ databases">
        <title>Two chromosome-level genome assemblies of Korean endemic species Abeliophyllum distichum and Forsythia ovata (Oleaceae).</title>
        <authorList>
            <person name="Jang H."/>
        </authorList>
    </citation>
    <scope>NUCLEOTIDE SEQUENCE [LARGE SCALE GENOMIC DNA]</scope>
</reference>
<keyword evidence="4" id="KW-0472">Membrane</keyword>
<protein>
    <submittedName>
        <fullName evidence="5">Mechanosensitive ion channel family protein</fullName>
    </submittedName>
</protein>
<dbReference type="InterPro" id="IPR016688">
    <property type="entry name" value="MscS-like_plants/fungi"/>
</dbReference>
<dbReference type="Proteomes" id="UP001604277">
    <property type="component" value="Unassembled WGS sequence"/>
</dbReference>
<dbReference type="PANTHER" id="PTHR31618:SF1">
    <property type="entry name" value="EF-HAND DOMAIN-CONTAINING PROTEIN"/>
    <property type="match status" value="1"/>
</dbReference>
<evidence type="ECO:0000256" key="4">
    <source>
        <dbReference type="SAM" id="Phobius"/>
    </source>
</evidence>
<sequence length="271" mass="31468">MSAVTNNKDFDFVTESPLSRLTESPSTNYDMLTPKEVRVLFNDNTAAIRDSNWSSNTEPKEVLVCSSNSTFQRKCSFLRTKIKSRLLDPPENNPKSKNQRTTKSQVLGKGSEVDKDDPFLDEDLLEDYKKMKFSALQLVSLILIIAALVCSLTISLLKKMIIFKLELWKWELMVLVLISGRLVSGWEIKIVVFLFERNFLLRKRVLYFVYRLRNAMQNCIWLALVLIAWQCIFDKKVERLTNKDILPYGTKIWVSLGWDIDLVAQFSYFIV</sequence>
<feature type="compositionally biased region" description="Polar residues" evidence="3">
    <location>
        <begin position="93"/>
        <end position="105"/>
    </location>
</feature>
<comment type="similarity">
    <text evidence="2">Belongs to the MscS (TC 1.A.23) family.</text>
</comment>
<dbReference type="PANTHER" id="PTHR31618">
    <property type="entry name" value="MECHANOSENSITIVE ION CHANNEL PROTEIN 5"/>
    <property type="match status" value="1"/>
</dbReference>
<evidence type="ECO:0000256" key="3">
    <source>
        <dbReference type="SAM" id="MobiDB-lite"/>
    </source>
</evidence>
<feature type="transmembrane region" description="Helical" evidence="4">
    <location>
        <begin position="170"/>
        <end position="195"/>
    </location>
</feature>
<gene>
    <name evidence="5" type="ORF">Fot_34966</name>
</gene>
<evidence type="ECO:0000256" key="2">
    <source>
        <dbReference type="ARBA" id="ARBA00008017"/>
    </source>
</evidence>
<keyword evidence="4" id="KW-0812">Transmembrane</keyword>
<feature type="transmembrane region" description="Helical" evidence="4">
    <location>
        <begin position="215"/>
        <end position="233"/>
    </location>
</feature>
<comment type="subcellular location">
    <subcellularLocation>
        <location evidence="1">Membrane</location>
        <topology evidence="1">Multi-pass membrane protein</topology>
    </subcellularLocation>
</comment>
<feature type="transmembrane region" description="Helical" evidence="4">
    <location>
        <begin position="138"/>
        <end position="158"/>
    </location>
</feature>
<keyword evidence="6" id="KW-1185">Reference proteome</keyword>
<dbReference type="AlphaFoldDB" id="A0ABD1SL98"/>
<dbReference type="EMBL" id="JBFOLJ010000010">
    <property type="protein sequence ID" value="KAL2501118.1"/>
    <property type="molecule type" value="Genomic_DNA"/>
</dbReference>
<keyword evidence="4" id="KW-1133">Transmembrane helix</keyword>
<proteinExistence type="inferred from homology"/>
<name>A0ABD1SL98_9LAMI</name>
<organism evidence="5 6">
    <name type="scientific">Forsythia ovata</name>
    <dbReference type="NCBI Taxonomy" id="205694"/>
    <lineage>
        <taxon>Eukaryota</taxon>
        <taxon>Viridiplantae</taxon>
        <taxon>Streptophyta</taxon>
        <taxon>Embryophyta</taxon>
        <taxon>Tracheophyta</taxon>
        <taxon>Spermatophyta</taxon>
        <taxon>Magnoliopsida</taxon>
        <taxon>eudicotyledons</taxon>
        <taxon>Gunneridae</taxon>
        <taxon>Pentapetalae</taxon>
        <taxon>asterids</taxon>
        <taxon>lamiids</taxon>
        <taxon>Lamiales</taxon>
        <taxon>Oleaceae</taxon>
        <taxon>Forsythieae</taxon>
        <taxon>Forsythia</taxon>
    </lineage>
</organism>
<evidence type="ECO:0000313" key="6">
    <source>
        <dbReference type="Proteomes" id="UP001604277"/>
    </source>
</evidence>
<evidence type="ECO:0000313" key="5">
    <source>
        <dbReference type="EMBL" id="KAL2501118.1"/>
    </source>
</evidence>
<accession>A0ABD1SL98</accession>